<evidence type="ECO:0000256" key="9">
    <source>
        <dbReference type="ARBA" id="ARBA00022833"/>
    </source>
</evidence>
<dbReference type="SUPFAM" id="SSF57850">
    <property type="entry name" value="RING/U-box"/>
    <property type="match status" value="1"/>
</dbReference>
<keyword evidence="12" id="KW-1133">Transmembrane helix</keyword>
<keyword evidence="7 11" id="KW-0863">Zinc-finger</keyword>
<evidence type="ECO:0000256" key="4">
    <source>
        <dbReference type="ARBA" id="ARBA00012483"/>
    </source>
</evidence>
<evidence type="ECO:0000256" key="1">
    <source>
        <dbReference type="ARBA" id="ARBA00000900"/>
    </source>
</evidence>
<evidence type="ECO:0000256" key="12">
    <source>
        <dbReference type="SAM" id="Phobius"/>
    </source>
</evidence>
<evidence type="ECO:0000313" key="15">
    <source>
        <dbReference type="Proteomes" id="UP000187209"/>
    </source>
</evidence>
<comment type="pathway">
    <text evidence="3">Protein modification; protein ubiquitination.</text>
</comment>
<protein>
    <recommendedName>
        <fullName evidence="4">RING-type E3 ubiquitin transferase</fullName>
        <ecNumber evidence="4">2.3.2.27</ecNumber>
    </recommendedName>
</protein>
<evidence type="ECO:0000256" key="10">
    <source>
        <dbReference type="ARBA" id="ARBA00023136"/>
    </source>
</evidence>
<evidence type="ECO:0000256" key="11">
    <source>
        <dbReference type="PROSITE-ProRule" id="PRU00175"/>
    </source>
</evidence>
<evidence type="ECO:0000256" key="7">
    <source>
        <dbReference type="ARBA" id="ARBA00022771"/>
    </source>
</evidence>
<keyword evidence="10 12" id="KW-0472">Membrane</keyword>
<feature type="transmembrane region" description="Helical" evidence="12">
    <location>
        <begin position="151"/>
        <end position="168"/>
    </location>
</feature>
<comment type="caution">
    <text evidence="14">The sequence shown here is derived from an EMBL/GenBank/DDBJ whole genome shotgun (WGS) entry which is preliminary data.</text>
</comment>
<evidence type="ECO:0000256" key="8">
    <source>
        <dbReference type="ARBA" id="ARBA00022786"/>
    </source>
</evidence>
<keyword evidence="6" id="KW-0479">Metal-binding</keyword>
<evidence type="ECO:0000256" key="6">
    <source>
        <dbReference type="ARBA" id="ARBA00022723"/>
    </source>
</evidence>
<evidence type="ECO:0000256" key="5">
    <source>
        <dbReference type="ARBA" id="ARBA00022679"/>
    </source>
</evidence>
<dbReference type="InterPro" id="IPR013083">
    <property type="entry name" value="Znf_RING/FYVE/PHD"/>
</dbReference>
<dbReference type="SMART" id="SM00184">
    <property type="entry name" value="RING"/>
    <property type="match status" value="1"/>
</dbReference>
<dbReference type="InterPro" id="IPR001841">
    <property type="entry name" value="Znf_RING"/>
</dbReference>
<dbReference type="PROSITE" id="PS00518">
    <property type="entry name" value="ZF_RING_1"/>
    <property type="match status" value="1"/>
</dbReference>
<dbReference type="AlphaFoldDB" id="A0A1R2CZM9"/>
<evidence type="ECO:0000256" key="2">
    <source>
        <dbReference type="ARBA" id="ARBA00004308"/>
    </source>
</evidence>
<dbReference type="UniPathway" id="UPA00143"/>
<evidence type="ECO:0000256" key="3">
    <source>
        <dbReference type="ARBA" id="ARBA00004906"/>
    </source>
</evidence>
<dbReference type="OrthoDB" id="10254945at2759"/>
<comment type="subcellular location">
    <subcellularLocation>
        <location evidence="2">Endomembrane system</location>
    </subcellularLocation>
</comment>
<evidence type="ECO:0000313" key="14">
    <source>
        <dbReference type="EMBL" id="OMJ94467.1"/>
    </source>
</evidence>
<organism evidence="14 15">
    <name type="scientific">Stentor coeruleus</name>
    <dbReference type="NCBI Taxonomy" id="5963"/>
    <lineage>
        <taxon>Eukaryota</taxon>
        <taxon>Sar</taxon>
        <taxon>Alveolata</taxon>
        <taxon>Ciliophora</taxon>
        <taxon>Postciliodesmatophora</taxon>
        <taxon>Heterotrichea</taxon>
        <taxon>Heterotrichida</taxon>
        <taxon>Stentoridae</taxon>
        <taxon>Stentor</taxon>
    </lineage>
</organism>
<keyword evidence="9" id="KW-0862">Zinc</keyword>
<dbReference type="Proteomes" id="UP000187209">
    <property type="component" value="Unassembled WGS sequence"/>
</dbReference>
<feature type="transmembrane region" description="Helical" evidence="12">
    <location>
        <begin position="112"/>
        <end position="131"/>
    </location>
</feature>
<name>A0A1R2CZM9_9CILI</name>
<dbReference type="EC" id="2.3.2.27" evidence="4"/>
<dbReference type="Pfam" id="PF13445">
    <property type="entry name" value="zf-RING_UBOX"/>
    <property type="match status" value="1"/>
</dbReference>
<dbReference type="GO" id="GO:0005783">
    <property type="term" value="C:endoplasmic reticulum"/>
    <property type="evidence" value="ECO:0007669"/>
    <property type="project" value="InterPro"/>
</dbReference>
<dbReference type="GO" id="GO:0016567">
    <property type="term" value="P:protein ubiquitination"/>
    <property type="evidence" value="ECO:0007669"/>
    <property type="project" value="UniProtKB-UniPathway"/>
</dbReference>
<feature type="domain" description="RING-type" evidence="13">
    <location>
        <begin position="12"/>
        <end position="53"/>
    </location>
</feature>
<keyword evidence="8" id="KW-0833">Ubl conjugation pathway</keyword>
<dbReference type="InterPro" id="IPR027370">
    <property type="entry name" value="Znf-RING_euk"/>
</dbReference>
<dbReference type="InterPro" id="IPR017907">
    <property type="entry name" value="Znf_RING_CS"/>
</dbReference>
<comment type="catalytic activity">
    <reaction evidence="1">
        <text>S-ubiquitinyl-[E2 ubiquitin-conjugating enzyme]-L-cysteine + [acceptor protein]-L-lysine = [E2 ubiquitin-conjugating enzyme]-L-cysteine + N(6)-ubiquitinyl-[acceptor protein]-L-lysine.</text>
        <dbReference type="EC" id="2.3.2.27"/>
    </reaction>
</comment>
<accession>A0A1R2CZM9</accession>
<dbReference type="CDD" id="cd16534">
    <property type="entry name" value="RING-HC_RNF5-like"/>
    <property type="match status" value="1"/>
</dbReference>
<keyword evidence="12" id="KW-0812">Transmembrane</keyword>
<dbReference type="EMBL" id="MPUH01000026">
    <property type="protein sequence ID" value="OMJ94467.1"/>
    <property type="molecule type" value="Genomic_DNA"/>
</dbReference>
<dbReference type="GO" id="GO:0006511">
    <property type="term" value="P:ubiquitin-dependent protein catabolic process"/>
    <property type="evidence" value="ECO:0007669"/>
    <property type="project" value="InterPro"/>
</dbReference>
<reference evidence="14 15" key="1">
    <citation type="submission" date="2016-11" db="EMBL/GenBank/DDBJ databases">
        <title>The macronuclear genome of Stentor coeruleus: a giant cell with tiny introns.</title>
        <authorList>
            <person name="Slabodnick M."/>
            <person name="Ruby J.G."/>
            <person name="Reiff S.B."/>
            <person name="Swart E.C."/>
            <person name="Gosai S."/>
            <person name="Prabakaran S."/>
            <person name="Witkowska E."/>
            <person name="Larue G.E."/>
            <person name="Fisher S."/>
            <person name="Freeman R.M."/>
            <person name="Gunawardena J."/>
            <person name="Chu W."/>
            <person name="Stover N.A."/>
            <person name="Gregory B.D."/>
            <person name="Nowacki M."/>
            <person name="Derisi J."/>
            <person name="Roy S.W."/>
            <person name="Marshall W.F."/>
            <person name="Sood P."/>
        </authorList>
    </citation>
    <scope>NUCLEOTIDE SEQUENCE [LARGE SCALE GENOMIC DNA]</scope>
    <source>
        <strain evidence="14">WM001</strain>
    </source>
</reference>
<keyword evidence="15" id="KW-1185">Reference proteome</keyword>
<dbReference type="Gene3D" id="3.30.40.10">
    <property type="entry name" value="Zinc/RING finger domain, C3HC4 (zinc finger)"/>
    <property type="match status" value="1"/>
</dbReference>
<dbReference type="GO" id="GO:0061630">
    <property type="term" value="F:ubiquitin protein ligase activity"/>
    <property type="evidence" value="ECO:0007669"/>
    <property type="project" value="UniProtKB-EC"/>
</dbReference>
<proteinExistence type="predicted"/>
<keyword evidence="5" id="KW-0808">Transferase</keyword>
<evidence type="ECO:0000259" key="13">
    <source>
        <dbReference type="PROSITE" id="PS50089"/>
    </source>
</evidence>
<dbReference type="GO" id="GO:0008270">
    <property type="term" value="F:zinc ion binding"/>
    <property type="evidence" value="ECO:0007669"/>
    <property type="project" value="UniProtKB-KW"/>
</dbReference>
<sequence length="169" mass="19013">MEEHAEGTKFECNICFDTAHEPIVTRCGHLFCWGCIYSWLQSNRQTFTCPVCNSGISADSLIPVFIREHIESRTESLPQRPAGQRQDPVLNQRFNPFRMFDGPVQQREEENITMQAGFGFFPPISLLLATYDFSSGDSGHAPLDIVTGKEIGLATGVLVFILLFFAMIF</sequence>
<dbReference type="PROSITE" id="PS50089">
    <property type="entry name" value="ZF_RING_2"/>
    <property type="match status" value="1"/>
</dbReference>
<dbReference type="PANTHER" id="PTHR12313">
    <property type="entry name" value="E3 UBIQUITIN-PROTEIN LIGASE RNF5-RELATED"/>
    <property type="match status" value="1"/>
</dbReference>
<dbReference type="InterPro" id="IPR045103">
    <property type="entry name" value="RNF5/RNF185-like"/>
</dbReference>
<gene>
    <name evidence="14" type="ORF">SteCoe_2372</name>
</gene>